<keyword evidence="1" id="KW-0472">Membrane</keyword>
<dbReference type="Proteomes" id="UP001589943">
    <property type="component" value="Unassembled WGS sequence"/>
</dbReference>
<name>A0ABV6PHN5_9SPHN</name>
<dbReference type="RefSeq" id="WP_379480400.1">
    <property type="nucleotide sequence ID" value="NZ_JBHLTL010000001.1"/>
</dbReference>
<keyword evidence="1" id="KW-1133">Transmembrane helix</keyword>
<protein>
    <submittedName>
        <fullName evidence="2">Uncharacterized protein</fullName>
    </submittedName>
</protein>
<feature type="transmembrane region" description="Helical" evidence="1">
    <location>
        <begin position="183"/>
        <end position="202"/>
    </location>
</feature>
<evidence type="ECO:0000313" key="2">
    <source>
        <dbReference type="EMBL" id="MFC0588912.1"/>
    </source>
</evidence>
<evidence type="ECO:0000313" key="3">
    <source>
        <dbReference type="Proteomes" id="UP001589943"/>
    </source>
</evidence>
<dbReference type="EMBL" id="JBHLTL010000001">
    <property type="protein sequence ID" value="MFC0588912.1"/>
    <property type="molecule type" value="Genomic_DNA"/>
</dbReference>
<reference evidence="2 3" key="1">
    <citation type="submission" date="2024-09" db="EMBL/GenBank/DDBJ databases">
        <authorList>
            <person name="Sun Q."/>
            <person name="Mori K."/>
        </authorList>
    </citation>
    <scope>NUCLEOTIDE SEQUENCE [LARGE SCALE GENOMIC DNA]</scope>
    <source>
        <strain evidence="2 3">NCAIM B.02537</strain>
    </source>
</reference>
<organism evidence="2 3">
    <name type="scientific">Novosphingobium aquiterrae</name>
    <dbReference type="NCBI Taxonomy" id="624388"/>
    <lineage>
        <taxon>Bacteria</taxon>
        <taxon>Pseudomonadati</taxon>
        <taxon>Pseudomonadota</taxon>
        <taxon>Alphaproteobacteria</taxon>
        <taxon>Sphingomonadales</taxon>
        <taxon>Sphingomonadaceae</taxon>
        <taxon>Novosphingobium</taxon>
    </lineage>
</organism>
<evidence type="ECO:0000256" key="1">
    <source>
        <dbReference type="SAM" id="Phobius"/>
    </source>
</evidence>
<gene>
    <name evidence="2" type="ORF">ACFFF7_05745</name>
</gene>
<feature type="transmembrane region" description="Helical" evidence="1">
    <location>
        <begin position="146"/>
        <end position="163"/>
    </location>
</feature>
<feature type="transmembrane region" description="Helical" evidence="1">
    <location>
        <begin position="86"/>
        <end position="104"/>
    </location>
</feature>
<proteinExistence type="predicted"/>
<accession>A0ABV6PHN5</accession>
<feature type="transmembrane region" description="Helical" evidence="1">
    <location>
        <begin position="116"/>
        <end position="134"/>
    </location>
</feature>
<comment type="caution">
    <text evidence="2">The sequence shown here is derived from an EMBL/GenBank/DDBJ whole genome shotgun (WGS) entry which is preliminary data.</text>
</comment>
<keyword evidence="3" id="KW-1185">Reference proteome</keyword>
<feature type="transmembrane region" description="Helical" evidence="1">
    <location>
        <begin position="54"/>
        <end position="74"/>
    </location>
</feature>
<feature type="transmembrane region" description="Helical" evidence="1">
    <location>
        <begin position="15"/>
        <end position="34"/>
    </location>
</feature>
<keyword evidence="1" id="KW-0812">Transmembrane</keyword>
<sequence length="231" mass="25436">MATVAARSSRARPGALYFPVMTLLLVMLSFLAFADNLITDVGQPSNSDPKMIVHALFSAAWVIAFAVQAWLVYLGRIAAHRRIGQWVFAIAAGMVLSTLYLFIAKFRGFAAMEPEVIANRLLMAVFAACTWLAYQRRNRPDWHKRLLLVGTMALLEPILARLYDPLFGPLLPKVMSETTDMALFLTYLFGVWLAFLGSLALYDRRLIGRVHPATLGGSGAIAACNAAAFLI</sequence>